<proteinExistence type="predicted"/>
<evidence type="ECO:0000256" key="1">
    <source>
        <dbReference type="SAM" id="MobiDB-lite"/>
    </source>
</evidence>
<feature type="compositionally biased region" description="Basic and acidic residues" evidence="1">
    <location>
        <begin position="90"/>
        <end position="100"/>
    </location>
</feature>
<gene>
    <name evidence="2" type="ORF">JZ751_020261</name>
</gene>
<reference evidence="2" key="1">
    <citation type="thesis" date="2021" institute="BYU ScholarsArchive" country="Provo, UT, USA">
        <title>Applications of and Algorithms for Genome Assembly and Genomic Analyses with an Emphasis on Marine Teleosts.</title>
        <authorList>
            <person name="Pickett B.D."/>
        </authorList>
    </citation>
    <scope>NUCLEOTIDE SEQUENCE</scope>
    <source>
        <strain evidence="2">HI-2016</strain>
    </source>
</reference>
<feature type="region of interest" description="Disordered" evidence="1">
    <location>
        <begin position="83"/>
        <end position="152"/>
    </location>
</feature>
<organism evidence="2 3">
    <name type="scientific">Albula glossodonta</name>
    <name type="common">roundjaw bonefish</name>
    <dbReference type="NCBI Taxonomy" id="121402"/>
    <lineage>
        <taxon>Eukaryota</taxon>
        <taxon>Metazoa</taxon>
        <taxon>Chordata</taxon>
        <taxon>Craniata</taxon>
        <taxon>Vertebrata</taxon>
        <taxon>Euteleostomi</taxon>
        <taxon>Actinopterygii</taxon>
        <taxon>Neopterygii</taxon>
        <taxon>Teleostei</taxon>
        <taxon>Albuliformes</taxon>
        <taxon>Albulidae</taxon>
        <taxon>Albula</taxon>
    </lineage>
</organism>
<dbReference type="Proteomes" id="UP000824540">
    <property type="component" value="Unassembled WGS sequence"/>
</dbReference>
<keyword evidence="3" id="KW-1185">Reference proteome</keyword>
<name>A0A8T2MTX0_9TELE</name>
<feature type="compositionally biased region" description="Basic residues" evidence="1">
    <location>
        <begin position="44"/>
        <end position="59"/>
    </location>
</feature>
<sequence length="152" mass="17552">MQPKIVRVQLAGLLRHNSTCAKCHFLINVSLQMKPQKKNLQQQKSKKTKNRKCKAKRMNQKSAAGSWDKIRLWSRLCRLMAKRLGRRRERGREREREHMDSTWPTQPGDGPQDPISAGVTQTQSPTLLSPQEKEAGYRDEAAERDTLAPRHN</sequence>
<accession>A0A8T2MTX0</accession>
<evidence type="ECO:0000313" key="2">
    <source>
        <dbReference type="EMBL" id="KAG9331103.1"/>
    </source>
</evidence>
<dbReference type="EMBL" id="JAFBMS010000386">
    <property type="protein sequence ID" value="KAG9331103.1"/>
    <property type="molecule type" value="Genomic_DNA"/>
</dbReference>
<feature type="compositionally biased region" description="Basic and acidic residues" evidence="1">
    <location>
        <begin position="131"/>
        <end position="152"/>
    </location>
</feature>
<comment type="caution">
    <text evidence="2">The sequence shown here is derived from an EMBL/GenBank/DDBJ whole genome shotgun (WGS) entry which is preliminary data.</text>
</comment>
<evidence type="ECO:0000313" key="3">
    <source>
        <dbReference type="Proteomes" id="UP000824540"/>
    </source>
</evidence>
<feature type="compositionally biased region" description="Polar residues" evidence="1">
    <location>
        <begin position="118"/>
        <end position="129"/>
    </location>
</feature>
<dbReference type="AlphaFoldDB" id="A0A8T2MTX0"/>
<protein>
    <submittedName>
        <fullName evidence="2">Uncharacterized protein</fullName>
    </submittedName>
</protein>
<feature type="region of interest" description="Disordered" evidence="1">
    <location>
        <begin position="36"/>
        <end position="64"/>
    </location>
</feature>